<gene>
    <name evidence="1" type="ORF">D2V07_12965</name>
</gene>
<dbReference type="RefSeq" id="WP_119587423.1">
    <property type="nucleotide sequence ID" value="NZ_CAWODQ010000025.1"/>
</dbReference>
<evidence type="ECO:0000313" key="2">
    <source>
        <dbReference type="Proteomes" id="UP000286576"/>
    </source>
</evidence>
<evidence type="ECO:0000313" key="1">
    <source>
        <dbReference type="EMBL" id="RIV85184.1"/>
    </source>
</evidence>
<reference evidence="1 2" key="1">
    <citation type="submission" date="2018-08" db="EMBL/GenBank/DDBJ databases">
        <title>Erythrobacter zhengii sp.nov., a bacterium isolated from deep-sea sediment.</title>
        <authorList>
            <person name="Fang C."/>
            <person name="Wu Y.-H."/>
            <person name="Sun C."/>
            <person name="Wang H."/>
            <person name="Cheng H."/>
            <person name="Meng F.-X."/>
            <person name="Wang C.-S."/>
            <person name="Xu X.-W."/>
        </authorList>
    </citation>
    <scope>NUCLEOTIDE SEQUENCE [LARGE SCALE GENOMIC DNA]</scope>
    <source>
        <strain evidence="1 2">V18</strain>
    </source>
</reference>
<name>A0A418NQV5_9SPHN</name>
<organism evidence="1 2">
    <name type="scientific">Aurantiacibacter zhengii</name>
    <dbReference type="NCBI Taxonomy" id="2307003"/>
    <lineage>
        <taxon>Bacteria</taxon>
        <taxon>Pseudomonadati</taxon>
        <taxon>Pseudomonadota</taxon>
        <taxon>Alphaproteobacteria</taxon>
        <taxon>Sphingomonadales</taxon>
        <taxon>Erythrobacteraceae</taxon>
        <taxon>Aurantiacibacter</taxon>
    </lineage>
</organism>
<dbReference type="AlphaFoldDB" id="A0A418NQV5"/>
<dbReference type="Proteomes" id="UP000286576">
    <property type="component" value="Unassembled WGS sequence"/>
</dbReference>
<keyword evidence="2" id="KW-1185">Reference proteome</keyword>
<accession>A0A418NQV5</accession>
<comment type="caution">
    <text evidence="1">The sequence shown here is derived from an EMBL/GenBank/DDBJ whole genome shotgun (WGS) entry which is preliminary data.</text>
</comment>
<sequence>MCDQVLADVLTTAVLTIRHLAAHREIDCDQHAAALAIAEAALASNGTSEFVRRSFAPWARGQKAAGRLRGTVYRCAA</sequence>
<proteinExistence type="predicted"/>
<protein>
    <submittedName>
        <fullName evidence="1">Uncharacterized protein</fullName>
    </submittedName>
</protein>
<dbReference type="EMBL" id="QXFL01000005">
    <property type="protein sequence ID" value="RIV85184.1"/>
    <property type="molecule type" value="Genomic_DNA"/>
</dbReference>